<name>A0A8C7JX73_ONCKI</name>
<accession>A0A8C7JX73</accession>
<reference evidence="1" key="2">
    <citation type="submission" date="2025-09" db="UniProtKB">
        <authorList>
            <consortium name="Ensembl"/>
        </authorList>
    </citation>
    <scope>IDENTIFICATION</scope>
</reference>
<keyword evidence="2" id="KW-1185">Reference proteome</keyword>
<organism evidence="1 2">
    <name type="scientific">Oncorhynchus kisutch</name>
    <name type="common">Coho salmon</name>
    <name type="synonym">Salmo kisutch</name>
    <dbReference type="NCBI Taxonomy" id="8019"/>
    <lineage>
        <taxon>Eukaryota</taxon>
        <taxon>Metazoa</taxon>
        <taxon>Chordata</taxon>
        <taxon>Craniata</taxon>
        <taxon>Vertebrata</taxon>
        <taxon>Euteleostomi</taxon>
        <taxon>Actinopterygii</taxon>
        <taxon>Neopterygii</taxon>
        <taxon>Teleostei</taxon>
        <taxon>Protacanthopterygii</taxon>
        <taxon>Salmoniformes</taxon>
        <taxon>Salmonidae</taxon>
        <taxon>Salmoninae</taxon>
        <taxon>Oncorhynchus</taxon>
    </lineage>
</organism>
<reference evidence="1" key="1">
    <citation type="submission" date="2025-08" db="UniProtKB">
        <authorList>
            <consortium name="Ensembl"/>
        </authorList>
    </citation>
    <scope>IDENTIFICATION</scope>
</reference>
<proteinExistence type="predicted"/>
<evidence type="ECO:0000313" key="2">
    <source>
        <dbReference type="Proteomes" id="UP000694557"/>
    </source>
</evidence>
<dbReference type="GeneTree" id="ENSGT01030000235292"/>
<dbReference type="Ensembl" id="ENSOKIT00005100682.1">
    <property type="protein sequence ID" value="ENSOKIP00005094167.1"/>
    <property type="gene ID" value="ENSOKIG00005041141.1"/>
</dbReference>
<dbReference type="AlphaFoldDB" id="A0A8C7JX73"/>
<protein>
    <submittedName>
        <fullName evidence="1">Zgc:193593</fullName>
    </submittedName>
</protein>
<evidence type="ECO:0000313" key="1">
    <source>
        <dbReference type="Ensembl" id="ENSOKIP00005094167.1"/>
    </source>
</evidence>
<dbReference type="Proteomes" id="UP000694557">
    <property type="component" value="Unassembled WGS sequence"/>
</dbReference>
<sequence length="136" mass="14736">MQPTTSPPSISIENNCIIYICDFHLAGLYGHNAQYIQYIGRGLNGLTQAVASETQRAGDLAMPRLAMFLGALGIGVCGYSSRQLALYHRPSARVLTWMDVGSTPVKGRAPSFMDLSQRHTVCQNIPPPSFAGQKVP</sequence>